<evidence type="ECO:0000256" key="7">
    <source>
        <dbReference type="ARBA" id="ARBA00025795"/>
    </source>
</evidence>
<feature type="compositionally biased region" description="Low complexity" evidence="8">
    <location>
        <begin position="11"/>
        <end position="20"/>
    </location>
</feature>
<evidence type="ECO:0000256" key="8">
    <source>
        <dbReference type="SAM" id="MobiDB-lite"/>
    </source>
</evidence>
<dbReference type="Gene3D" id="1.10.489.10">
    <property type="entry name" value="Chloroperoxidase-like"/>
    <property type="match status" value="1"/>
</dbReference>
<evidence type="ECO:0000313" key="11">
    <source>
        <dbReference type="EMBL" id="KIJ41725.1"/>
    </source>
</evidence>
<dbReference type="GO" id="GO:0046872">
    <property type="term" value="F:metal ion binding"/>
    <property type="evidence" value="ECO:0007669"/>
    <property type="project" value="UniProtKB-KW"/>
</dbReference>
<keyword evidence="9" id="KW-0472">Membrane</keyword>
<protein>
    <recommendedName>
        <fullName evidence="10">Heme haloperoxidase family profile domain-containing protein</fullName>
    </recommendedName>
</protein>
<name>A0A0C9VT75_SPHS4</name>
<dbReference type="HOGENOM" id="CLU_050230_5_1_1"/>
<evidence type="ECO:0000259" key="10">
    <source>
        <dbReference type="PROSITE" id="PS51405"/>
    </source>
</evidence>
<dbReference type="PROSITE" id="PS51405">
    <property type="entry name" value="HEME_HALOPEROXIDASE"/>
    <property type="match status" value="1"/>
</dbReference>
<gene>
    <name evidence="11" type="ORF">M422DRAFT_31681</name>
</gene>
<dbReference type="PANTHER" id="PTHR33577:SF9">
    <property type="entry name" value="PEROXIDASE STCC"/>
    <property type="match status" value="1"/>
</dbReference>
<evidence type="ECO:0000256" key="5">
    <source>
        <dbReference type="ARBA" id="ARBA00023002"/>
    </source>
</evidence>
<keyword evidence="12" id="KW-1185">Reference proteome</keyword>
<keyword evidence="9" id="KW-1133">Transmembrane helix</keyword>
<reference evidence="11 12" key="1">
    <citation type="submission" date="2014-06" db="EMBL/GenBank/DDBJ databases">
        <title>Evolutionary Origins and Diversification of the Mycorrhizal Mutualists.</title>
        <authorList>
            <consortium name="DOE Joint Genome Institute"/>
            <consortium name="Mycorrhizal Genomics Consortium"/>
            <person name="Kohler A."/>
            <person name="Kuo A."/>
            <person name="Nagy L.G."/>
            <person name="Floudas D."/>
            <person name="Copeland A."/>
            <person name="Barry K.W."/>
            <person name="Cichocki N."/>
            <person name="Veneault-Fourrey C."/>
            <person name="LaButti K."/>
            <person name="Lindquist E.A."/>
            <person name="Lipzen A."/>
            <person name="Lundell T."/>
            <person name="Morin E."/>
            <person name="Murat C."/>
            <person name="Riley R."/>
            <person name="Ohm R."/>
            <person name="Sun H."/>
            <person name="Tunlid A."/>
            <person name="Henrissat B."/>
            <person name="Grigoriev I.V."/>
            <person name="Hibbett D.S."/>
            <person name="Martin F."/>
        </authorList>
    </citation>
    <scope>NUCLEOTIDE SEQUENCE [LARGE SCALE GENOMIC DNA]</scope>
    <source>
        <strain evidence="11 12">SS14</strain>
    </source>
</reference>
<comment type="similarity">
    <text evidence="7">Belongs to the chloroperoxidase family.</text>
</comment>
<organism evidence="11 12">
    <name type="scientific">Sphaerobolus stellatus (strain SS14)</name>
    <dbReference type="NCBI Taxonomy" id="990650"/>
    <lineage>
        <taxon>Eukaryota</taxon>
        <taxon>Fungi</taxon>
        <taxon>Dikarya</taxon>
        <taxon>Basidiomycota</taxon>
        <taxon>Agaricomycotina</taxon>
        <taxon>Agaricomycetes</taxon>
        <taxon>Phallomycetidae</taxon>
        <taxon>Geastrales</taxon>
        <taxon>Sphaerobolaceae</taxon>
        <taxon>Sphaerobolus</taxon>
    </lineage>
</organism>
<dbReference type="AlphaFoldDB" id="A0A0C9VT75"/>
<dbReference type="Proteomes" id="UP000054279">
    <property type="component" value="Unassembled WGS sequence"/>
</dbReference>
<proteinExistence type="inferred from homology"/>
<evidence type="ECO:0000256" key="6">
    <source>
        <dbReference type="ARBA" id="ARBA00023004"/>
    </source>
</evidence>
<sequence>MGKPTSTNILSPVSPISSPVKTGPSSRPFELRVPSYRPNEGHVRGPCPALNALANRGHLPYDGRNITFGKIVHAMQKGMGLSYGFAVFMAIGTFTLMRRPSLKAFDLHEIDKHGYIEHNASVTRDDTPKGQKYAPLDIDHARLQAFLDKSHVTPTSQGKCVITAETIVDERIELELKSQPLKPLYAEIARAEFAMVLEIFGAGKDKEVPTEAVRTLLEKEEFPPDWKPTHVLHLWDAIKMSSHIRKLMDERRMDEPVAHAMLREPPQGQDKEAHHQGLLELTTEWWQQYWQSKEVGGV</sequence>
<keyword evidence="4" id="KW-0479">Metal-binding</keyword>
<keyword evidence="6" id="KW-0408">Iron</keyword>
<evidence type="ECO:0000256" key="4">
    <source>
        <dbReference type="ARBA" id="ARBA00022723"/>
    </source>
</evidence>
<evidence type="ECO:0000256" key="9">
    <source>
        <dbReference type="SAM" id="Phobius"/>
    </source>
</evidence>
<dbReference type="InterPro" id="IPR036851">
    <property type="entry name" value="Chloroperoxidase-like_sf"/>
</dbReference>
<feature type="compositionally biased region" description="Polar residues" evidence="8">
    <location>
        <begin position="1"/>
        <end position="10"/>
    </location>
</feature>
<dbReference type="EMBL" id="KN837135">
    <property type="protein sequence ID" value="KIJ41725.1"/>
    <property type="molecule type" value="Genomic_DNA"/>
</dbReference>
<keyword evidence="2" id="KW-0575">Peroxidase</keyword>
<keyword evidence="5" id="KW-0560">Oxidoreductase</keyword>
<feature type="transmembrane region" description="Helical" evidence="9">
    <location>
        <begin position="80"/>
        <end position="97"/>
    </location>
</feature>
<dbReference type="SUPFAM" id="SSF47571">
    <property type="entry name" value="Cloroperoxidase"/>
    <property type="match status" value="1"/>
</dbReference>
<evidence type="ECO:0000313" key="12">
    <source>
        <dbReference type="Proteomes" id="UP000054279"/>
    </source>
</evidence>
<comment type="cofactor">
    <cofactor evidence="1">
        <name>heme b</name>
        <dbReference type="ChEBI" id="CHEBI:60344"/>
    </cofactor>
</comment>
<evidence type="ECO:0000256" key="2">
    <source>
        <dbReference type="ARBA" id="ARBA00022559"/>
    </source>
</evidence>
<dbReference type="PANTHER" id="PTHR33577">
    <property type="entry name" value="STERIGMATOCYSTIN BIOSYNTHESIS PEROXIDASE STCC-RELATED"/>
    <property type="match status" value="1"/>
</dbReference>
<dbReference type="Pfam" id="PF01328">
    <property type="entry name" value="Peroxidase_2"/>
    <property type="match status" value="1"/>
</dbReference>
<feature type="domain" description="Heme haloperoxidase family profile" evidence="10">
    <location>
        <begin position="28"/>
        <end position="249"/>
    </location>
</feature>
<evidence type="ECO:0000256" key="1">
    <source>
        <dbReference type="ARBA" id="ARBA00001970"/>
    </source>
</evidence>
<keyword evidence="3" id="KW-0349">Heme</keyword>
<feature type="region of interest" description="Disordered" evidence="8">
    <location>
        <begin position="1"/>
        <end position="28"/>
    </location>
</feature>
<evidence type="ECO:0000256" key="3">
    <source>
        <dbReference type="ARBA" id="ARBA00022617"/>
    </source>
</evidence>
<dbReference type="InterPro" id="IPR000028">
    <property type="entry name" value="Chloroperoxidase"/>
</dbReference>
<keyword evidence="9" id="KW-0812">Transmembrane</keyword>
<accession>A0A0C9VT75</accession>
<dbReference type="GO" id="GO:0004601">
    <property type="term" value="F:peroxidase activity"/>
    <property type="evidence" value="ECO:0007669"/>
    <property type="project" value="UniProtKB-KW"/>
</dbReference>
<dbReference type="OrthoDB" id="407298at2759"/>